<sequence length="298" mass="32185">MDIIDGLRAFVATAETGSFTGAAERLGVSNRLTSKYVAELERRLGARLLQRTTRRVGITSAGETLLARAPALLDELDDMLGAVSEESRGYSGTLRISAPVTFGEIAVKDLLARFAAPHPALTVDLRLNDRYVDLAAEGIDLAFRVGEGGMPSLKRRKLGEIVGILVASPAYLEGRAAPVVPADLRDHATIVDTNRTDPARWVFVRDGEEVAVEVASRFMVNSAQVARDLAVDGWGIAFCPTFVLGDDIAAGRLVRLLPDYASPNLPVSVVYLAGRTLPRKVRALIDFAHAEMRRSMFG</sequence>
<dbReference type="AlphaFoldDB" id="A0A8B2NXZ5"/>
<evidence type="ECO:0000313" key="7">
    <source>
        <dbReference type="Proteomes" id="UP000249590"/>
    </source>
</evidence>
<dbReference type="GO" id="GO:0043565">
    <property type="term" value="F:sequence-specific DNA binding"/>
    <property type="evidence" value="ECO:0007669"/>
    <property type="project" value="TreeGrafter"/>
</dbReference>
<keyword evidence="7" id="KW-1185">Reference proteome</keyword>
<dbReference type="PROSITE" id="PS50931">
    <property type="entry name" value="HTH_LYSR"/>
    <property type="match status" value="1"/>
</dbReference>
<reference evidence="6 7" key="1">
    <citation type="submission" date="2018-05" db="EMBL/GenBank/DDBJ databases">
        <title>Acuticoccus sediminis sp. nov., isolated from deep-sea sediment of Indian Ocean.</title>
        <authorList>
            <person name="Liu X."/>
            <person name="Lai Q."/>
            <person name="Du Y."/>
            <person name="Sun F."/>
            <person name="Zhang X."/>
            <person name="Wang S."/>
            <person name="Shao Z."/>
        </authorList>
    </citation>
    <scope>NUCLEOTIDE SEQUENCE [LARGE SCALE GENOMIC DNA]</scope>
    <source>
        <strain evidence="6 7">PTG4-2</strain>
    </source>
</reference>
<dbReference type="InterPro" id="IPR000847">
    <property type="entry name" value="LysR_HTH_N"/>
</dbReference>
<evidence type="ECO:0000313" key="6">
    <source>
        <dbReference type="EMBL" id="RAI03570.1"/>
    </source>
</evidence>
<feature type="domain" description="HTH lysR-type" evidence="5">
    <location>
        <begin position="1"/>
        <end position="59"/>
    </location>
</feature>
<dbReference type="Gene3D" id="3.40.190.290">
    <property type="match status" value="1"/>
</dbReference>
<dbReference type="InterPro" id="IPR036388">
    <property type="entry name" value="WH-like_DNA-bd_sf"/>
</dbReference>
<dbReference type="FunFam" id="1.10.10.10:FF:000001">
    <property type="entry name" value="LysR family transcriptional regulator"/>
    <property type="match status" value="1"/>
</dbReference>
<dbReference type="PANTHER" id="PTHR30537:SF35">
    <property type="entry name" value="TRANSCRIPTIONAL REGULATORY PROTEIN"/>
    <property type="match status" value="1"/>
</dbReference>
<dbReference type="RefSeq" id="WP_111342379.1">
    <property type="nucleotide sequence ID" value="NZ_QHHQ01000001.1"/>
</dbReference>
<dbReference type="EMBL" id="QHHQ01000001">
    <property type="protein sequence ID" value="RAI03570.1"/>
    <property type="molecule type" value="Genomic_DNA"/>
</dbReference>
<evidence type="ECO:0000256" key="2">
    <source>
        <dbReference type="ARBA" id="ARBA00023015"/>
    </source>
</evidence>
<evidence type="ECO:0000256" key="4">
    <source>
        <dbReference type="ARBA" id="ARBA00023163"/>
    </source>
</evidence>
<dbReference type="Pfam" id="PF03466">
    <property type="entry name" value="LysR_substrate"/>
    <property type="match status" value="1"/>
</dbReference>
<dbReference type="InterPro" id="IPR036390">
    <property type="entry name" value="WH_DNA-bd_sf"/>
</dbReference>
<dbReference type="PANTHER" id="PTHR30537">
    <property type="entry name" value="HTH-TYPE TRANSCRIPTIONAL REGULATOR"/>
    <property type="match status" value="1"/>
</dbReference>
<evidence type="ECO:0000256" key="1">
    <source>
        <dbReference type="ARBA" id="ARBA00009437"/>
    </source>
</evidence>
<evidence type="ECO:0000256" key="3">
    <source>
        <dbReference type="ARBA" id="ARBA00023125"/>
    </source>
</evidence>
<comment type="similarity">
    <text evidence="1">Belongs to the LysR transcriptional regulatory family.</text>
</comment>
<dbReference type="SUPFAM" id="SSF53850">
    <property type="entry name" value="Periplasmic binding protein-like II"/>
    <property type="match status" value="1"/>
</dbReference>
<dbReference type="GO" id="GO:0003700">
    <property type="term" value="F:DNA-binding transcription factor activity"/>
    <property type="evidence" value="ECO:0007669"/>
    <property type="project" value="InterPro"/>
</dbReference>
<dbReference type="Proteomes" id="UP000249590">
    <property type="component" value="Unassembled WGS sequence"/>
</dbReference>
<gene>
    <name evidence="6" type="ORF">DLJ53_03520</name>
</gene>
<dbReference type="CDD" id="cd08422">
    <property type="entry name" value="PBP2_CrgA_like"/>
    <property type="match status" value="1"/>
</dbReference>
<dbReference type="Gene3D" id="1.10.10.10">
    <property type="entry name" value="Winged helix-like DNA-binding domain superfamily/Winged helix DNA-binding domain"/>
    <property type="match status" value="1"/>
</dbReference>
<dbReference type="InterPro" id="IPR005119">
    <property type="entry name" value="LysR_subst-bd"/>
</dbReference>
<name>A0A8B2NXZ5_9HYPH</name>
<keyword evidence="4" id="KW-0804">Transcription</keyword>
<dbReference type="GO" id="GO:0006351">
    <property type="term" value="P:DNA-templated transcription"/>
    <property type="evidence" value="ECO:0007669"/>
    <property type="project" value="TreeGrafter"/>
</dbReference>
<dbReference type="SUPFAM" id="SSF46785">
    <property type="entry name" value="Winged helix' DNA-binding domain"/>
    <property type="match status" value="1"/>
</dbReference>
<keyword evidence="3" id="KW-0238">DNA-binding</keyword>
<keyword evidence="2" id="KW-0805">Transcription regulation</keyword>
<evidence type="ECO:0000259" key="5">
    <source>
        <dbReference type="PROSITE" id="PS50931"/>
    </source>
</evidence>
<organism evidence="6 7">
    <name type="scientific">Acuticoccus sediminis</name>
    <dbReference type="NCBI Taxonomy" id="2184697"/>
    <lineage>
        <taxon>Bacteria</taxon>
        <taxon>Pseudomonadati</taxon>
        <taxon>Pseudomonadota</taxon>
        <taxon>Alphaproteobacteria</taxon>
        <taxon>Hyphomicrobiales</taxon>
        <taxon>Amorphaceae</taxon>
        <taxon>Acuticoccus</taxon>
    </lineage>
</organism>
<dbReference type="Pfam" id="PF00126">
    <property type="entry name" value="HTH_1"/>
    <property type="match status" value="1"/>
</dbReference>
<dbReference type="InterPro" id="IPR058163">
    <property type="entry name" value="LysR-type_TF_proteobact-type"/>
</dbReference>
<dbReference type="OrthoDB" id="9813056at2"/>
<proteinExistence type="inferred from homology"/>
<accession>A0A8B2NXZ5</accession>
<comment type="caution">
    <text evidence="6">The sequence shown here is derived from an EMBL/GenBank/DDBJ whole genome shotgun (WGS) entry which is preliminary data.</text>
</comment>
<protein>
    <submittedName>
        <fullName evidence="6">LysR family transcriptional regulator</fullName>
    </submittedName>
</protein>